<proteinExistence type="predicted"/>
<organism evidence="2 3">
    <name type="scientific">Pristionchus mayeri</name>
    <dbReference type="NCBI Taxonomy" id="1317129"/>
    <lineage>
        <taxon>Eukaryota</taxon>
        <taxon>Metazoa</taxon>
        <taxon>Ecdysozoa</taxon>
        <taxon>Nematoda</taxon>
        <taxon>Chromadorea</taxon>
        <taxon>Rhabditida</taxon>
        <taxon>Rhabditina</taxon>
        <taxon>Diplogasteromorpha</taxon>
        <taxon>Diplogasteroidea</taxon>
        <taxon>Neodiplogasteridae</taxon>
        <taxon>Pristionchus</taxon>
    </lineage>
</organism>
<keyword evidence="1" id="KW-0812">Transmembrane</keyword>
<keyword evidence="1" id="KW-1133">Transmembrane helix</keyword>
<gene>
    <name evidence="2" type="ORF">PMAYCL1PPCAC_11403</name>
</gene>
<keyword evidence="3" id="KW-1185">Reference proteome</keyword>
<feature type="non-terminal residue" evidence="2">
    <location>
        <position position="1"/>
    </location>
</feature>
<name>A0AAN5C872_9BILA</name>
<protein>
    <submittedName>
        <fullName evidence="2">Uncharacterized protein</fullName>
    </submittedName>
</protein>
<dbReference type="EMBL" id="BTRK01000003">
    <property type="protein sequence ID" value="GMR41208.1"/>
    <property type="molecule type" value="Genomic_DNA"/>
</dbReference>
<comment type="caution">
    <text evidence="2">The sequence shown here is derived from an EMBL/GenBank/DDBJ whole genome shotgun (WGS) entry which is preliminary data.</text>
</comment>
<evidence type="ECO:0000313" key="3">
    <source>
        <dbReference type="Proteomes" id="UP001328107"/>
    </source>
</evidence>
<evidence type="ECO:0000256" key="1">
    <source>
        <dbReference type="SAM" id="Phobius"/>
    </source>
</evidence>
<sequence length="526" mass="59159">VSLVSPTLHNWSIVASRSRMITRLWPLTLLVMQIVLGYDHEINLNRCKDETACFIRETCKKDKSNPGTTQTEKELFETNKKKLVHYTEGELKDEECDVVLQMKRLGQNRMHVMMRVKANTGEKLKEEDGLKLDQGENQFHCKSVTKIDGKLGYTLKYEGNPIFSKEEIFCSFTVETPDDVSLLNKNQRTQSDKPTIIVMKEGDVKEALNFDKPSNNLWHNLGVDTCEHSLISSSNKDDKEYILTEMNTFLMPPFTCPNGILIEKSDSKKSRVEVKKVLCDDSLEWKYEEEGKESTKLDNTFAIYCAEKICRKCDSPPAELPSCKEPCKPLKPPIIPPDPDCAQLSCPNNKWTTTGTSIIQGTAECRRSKADATKFAWFLKEKASDKETELTNAGCLDMLDCNDHLKNTTCTITNAKCEFEGKKAKSMSCEKGYKLQLDGKDSEKIDCNTMAGRLFDPKATRFDNSDFKCIAEPKKDAAGAAKAGFWNENQVPILVVGGGLLLMGLVGLGGFIACRMVRNKKNKKKA</sequence>
<reference evidence="3" key="1">
    <citation type="submission" date="2022-10" db="EMBL/GenBank/DDBJ databases">
        <title>Genome assembly of Pristionchus species.</title>
        <authorList>
            <person name="Yoshida K."/>
            <person name="Sommer R.J."/>
        </authorList>
    </citation>
    <scope>NUCLEOTIDE SEQUENCE [LARGE SCALE GENOMIC DNA]</scope>
    <source>
        <strain evidence="3">RS5460</strain>
    </source>
</reference>
<dbReference type="AlphaFoldDB" id="A0AAN5C872"/>
<accession>A0AAN5C872</accession>
<dbReference type="Proteomes" id="UP001328107">
    <property type="component" value="Unassembled WGS sequence"/>
</dbReference>
<feature type="non-terminal residue" evidence="2">
    <location>
        <position position="526"/>
    </location>
</feature>
<keyword evidence="1" id="KW-0472">Membrane</keyword>
<feature type="transmembrane region" description="Helical" evidence="1">
    <location>
        <begin position="491"/>
        <end position="514"/>
    </location>
</feature>
<evidence type="ECO:0000313" key="2">
    <source>
        <dbReference type="EMBL" id="GMR41208.1"/>
    </source>
</evidence>